<comment type="caution">
    <text evidence="7">The sequence shown here is derived from an EMBL/GenBank/DDBJ whole genome shotgun (WGS) entry which is preliminary data.</text>
</comment>
<dbReference type="SMART" id="SM00382">
    <property type="entry name" value="AAA"/>
    <property type="match status" value="1"/>
</dbReference>
<evidence type="ECO:0000313" key="7">
    <source>
        <dbReference type="EMBL" id="MDI3390173.1"/>
    </source>
</evidence>
<dbReference type="InterPro" id="IPR027417">
    <property type="entry name" value="P-loop_NTPase"/>
</dbReference>
<dbReference type="Proteomes" id="UP001224661">
    <property type="component" value="Unassembled WGS sequence"/>
</dbReference>
<dbReference type="EMBL" id="JASCIR010000040">
    <property type="protein sequence ID" value="MDI3390173.1"/>
    <property type="molecule type" value="Genomic_DNA"/>
</dbReference>
<name>A0ABT6S2F2_9ACTN</name>
<keyword evidence="5" id="KW-0472">Membrane</keyword>
<organism evidence="7 8">
    <name type="scientific">Streptomyces solicavernae</name>
    <dbReference type="NCBI Taxonomy" id="3043614"/>
    <lineage>
        <taxon>Bacteria</taxon>
        <taxon>Bacillati</taxon>
        <taxon>Actinomycetota</taxon>
        <taxon>Actinomycetes</taxon>
        <taxon>Kitasatosporales</taxon>
        <taxon>Streptomycetaceae</taxon>
        <taxon>Streptomyces</taxon>
    </lineage>
</organism>
<dbReference type="InterPro" id="IPR050206">
    <property type="entry name" value="FtsK/SpoIIIE/SftA"/>
</dbReference>
<feature type="region of interest" description="Disordered" evidence="4">
    <location>
        <begin position="588"/>
        <end position="619"/>
    </location>
</feature>
<feature type="binding site" evidence="3">
    <location>
        <begin position="311"/>
        <end position="318"/>
    </location>
    <ligand>
        <name>ATP</name>
        <dbReference type="ChEBI" id="CHEBI:30616"/>
    </ligand>
</feature>
<dbReference type="PANTHER" id="PTHR22683">
    <property type="entry name" value="SPORULATION PROTEIN RELATED"/>
    <property type="match status" value="1"/>
</dbReference>
<evidence type="ECO:0000313" key="8">
    <source>
        <dbReference type="Proteomes" id="UP001224661"/>
    </source>
</evidence>
<dbReference type="InterPro" id="IPR003593">
    <property type="entry name" value="AAA+_ATPase"/>
</dbReference>
<evidence type="ECO:0000256" key="4">
    <source>
        <dbReference type="SAM" id="MobiDB-lite"/>
    </source>
</evidence>
<dbReference type="Pfam" id="PF01580">
    <property type="entry name" value="FtsK_SpoIIIE"/>
    <property type="match status" value="1"/>
</dbReference>
<dbReference type="CDD" id="cd01127">
    <property type="entry name" value="TrwB_TraG_TraD_VirD4"/>
    <property type="match status" value="1"/>
</dbReference>
<keyword evidence="1 3" id="KW-0547">Nucleotide-binding</keyword>
<keyword evidence="8" id="KW-1185">Reference proteome</keyword>
<feature type="transmembrane region" description="Helical" evidence="5">
    <location>
        <begin position="43"/>
        <end position="64"/>
    </location>
</feature>
<evidence type="ECO:0000259" key="6">
    <source>
        <dbReference type="PROSITE" id="PS50901"/>
    </source>
</evidence>
<evidence type="ECO:0000256" key="3">
    <source>
        <dbReference type="PROSITE-ProRule" id="PRU00289"/>
    </source>
</evidence>
<dbReference type="PANTHER" id="PTHR22683:SF47">
    <property type="entry name" value="FTSK DOMAIN-CONTAINING PROTEIN YDCQ"/>
    <property type="match status" value="1"/>
</dbReference>
<dbReference type="SUPFAM" id="SSF52540">
    <property type="entry name" value="P-loop containing nucleoside triphosphate hydrolases"/>
    <property type="match status" value="1"/>
</dbReference>
<keyword evidence="5" id="KW-0812">Transmembrane</keyword>
<feature type="compositionally biased region" description="Low complexity" evidence="4">
    <location>
        <begin position="604"/>
        <end position="616"/>
    </location>
</feature>
<protein>
    <submittedName>
        <fullName evidence="7">FtsK/SpoIIIE domain-containing protein</fullName>
    </submittedName>
</protein>
<reference evidence="7 8" key="1">
    <citation type="submission" date="2023-05" db="EMBL/GenBank/DDBJ databases">
        <title>Draft genome sequence of Streptomyces sp. B-S-A8 isolated from a cave soil in Thailand.</title>
        <authorList>
            <person name="Chamroensaksri N."/>
            <person name="Muangham S."/>
        </authorList>
    </citation>
    <scope>NUCLEOTIDE SEQUENCE [LARGE SCALE GENOMIC DNA]</scope>
    <source>
        <strain evidence="7 8">B-S-A8</strain>
    </source>
</reference>
<accession>A0ABT6S2F2</accession>
<proteinExistence type="predicted"/>
<keyword evidence="2 3" id="KW-0067">ATP-binding</keyword>
<dbReference type="InterPro" id="IPR002543">
    <property type="entry name" value="FtsK_dom"/>
</dbReference>
<dbReference type="Gene3D" id="3.40.50.300">
    <property type="entry name" value="P-loop containing nucleotide triphosphate hydrolases"/>
    <property type="match status" value="1"/>
</dbReference>
<gene>
    <name evidence="7" type="ORF">QIS99_28865</name>
</gene>
<keyword evidence="5" id="KW-1133">Transmembrane helix</keyword>
<feature type="transmembrane region" description="Helical" evidence="5">
    <location>
        <begin position="16"/>
        <end position="37"/>
    </location>
</feature>
<evidence type="ECO:0000256" key="2">
    <source>
        <dbReference type="ARBA" id="ARBA00022840"/>
    </source>
</evidence>
<feature type="domain" description="FtsK" evidence="6">
    <location>
        <begin position="292"/>
        <end position="486"/>
    </location>
</feature>
<dbReference type="RefSeq" id="WP_282516652.1">
    <property type="nucleotide sequence ID" value="NZ_JASCIR010000040.1"/>
</dbReference>
<evidence type="ECO:0000256" key="1">
    <source>
        <dbReference type="ARBA" id="ARBA00022741"/>
    </source>
</evidence>
<evidence type="ECO:0000256" key="5">
    <source>
        <dbReference type="SAM" id="Phobius"/>
    </source>
</evidence>
<dbReference type="PROSITE" id="PS50901">
    <property type="entry name" value="FTSK"/>
    <property type="match status" value="1"/>
</dbReference>
<sequence>MAQPSTTAEKKEWPPLVAAGFYGVGVAIIAIAAARLLNIPQLATYGLAVALAVLLIGGGAGYLVDRRARPVRNLHAALLPKFGPEFQRDAIKVGKYRSGRPTRVVIEYPSVFNEREEKARKEVRDIIAARLGGAGDATWDTVRRRLVVTLDNVAATPLIHDSDSPTTDVLDDTPSRAATRDRATGVLQNVLGATAKVDVEFHDDGDGDSEHLPVGVTVRYPATRHDVSPRFRQAVLTQVDSKVDNETGAWRDIWDLKNNVVKFQPRPAFPRNAPYPLDRPLQKNALPYAVNENEVQEWVLGSRHPHKLVVGPTGSGKTVLIRNLAISAAMQGIPVVLCDPKRIEYRELATFPGILLVTRIQDISYAILQASDLMHERYNLIEAGLVEEGTFNKILVIVDEFIIFKDLVNKEWKAGFAEDETGKPKPRKGEDPSIDALSNMGYLARSADVHLVIGMQRPDAAILTGPLRDQLRKRTALDQHSVETAKMMWGDGRMGTTLPSIQGRGLSETGSGPEEIQVLRCLPPGTKGHNTHDAVMWEEVTRRASDPALWQDVELPPFFEELEERRLNAIEAIKARYGGQQLPGVSMDKPALDAAPEPDDVVEEPAAPAPGVADEPQSTLEQVSPYELQAGDQIMVEDDTGIPEIVEVTDIHFGAEDGEETITVDYDSTENSTKGVLHLDPDTDVDRCG</sequence>